<reference evidence="2 3" key="1">
    <citation type="journal article" date="2014" name="Int. J. Syst. Evol. Microbiol.">
        <title>Phaeodactylibacter xiamenensis gen. nov., sp. nov., a member of the family Saprospiraceae isolated from the marine alga Phaeodactylum tricornutum.</title>
        <authorList>
            <person name="Chen Z.Jr."/>
            <person name="Lei X."/>
            <person name="Lai Q."/>
            <person name="Li Y."/>
            <person name="Zhang B."/>
            <person name="Zhang J."/>
            <person name="Zhang H."/>
            <person name="Yang L."/>
            <person name="Zheng W."/>
            <person name="Tian Y."/>
            <person name="Yu Z."/>
            <person name="Xu H.Jr."/>
            <person name="Zheng T."/>
        </authorList>
    </citation>
    <scope>NUCLEOTIDE SEQUENCE [LARGE SCALE GENOMIC DNA]</scope>
    <source>
        <strain evidence="2 3">KD52</strain>
    </source>
</reference>
<gene>
    <name evidence="2" type="ORF">IX84_26845</name>
</gene>
<keyword evidence="1" id="KW-0472">Membrane</keyword>
<evidence type="ECO:0000313" key="3">
    <source>
        <dbReference type="Proteomes" id="UP000029736"/>
    </source>
</evidence>
<dbReference type="EMBL" id="JPOS01000084">
    <property type="protein sequence ID" value="KGE85695.1"/>
    <property type="molecule type" value="Genomic_DNA"/>
</dbReference>
<proteinExistence type="predicted"/>
<organism evidence="2 3">
    <name type="scientific">Phaeodactylibacter xiamenensis</name>
    <dbReference type="NCBI Taxonomy" id="1524460"/>
    <lineage>
        <taxon>Bacteria</taxon>
        <taxon>Pseudomonadati</taxon>
        <taxon>Bacteroidota</taxon>
        <taxon>Saprospiria</taxon>
        <taxon>Saprospirales</taxon>
        <taxon>Haliscomenobacteraceae</taxon>
        <taxon>Phaeodactylibacter</taxon>
    </lineage>
</organism>
<accession>A0A098S0M2</accession>
<comment type="caution">
    <text evidence="2">The sequence shown here is derived from an EMBL/GenBank/DDBJ whole genome shotgun (WGS) entry which is preliminary data.</text>
</comment>
<dbReference type="STRING" id="1524460.IX84_26845"/>
<keyword evidence="3" id="KW-1185">Reference proteome</keyword>
<dbReference type="Proteomes" id="UP000029736">
    <property type="component" value="Unassembled WGS sequence"/>
</dbReference>
<name>A0A098S0M2_9BACT</name>
<dbReference type="RefSeq" id="WP_044227780.1">
    <property type="nucleotide sequence ID" value="NZ_JPOS01000084.1"/>
</dbReference>
<sequence length="244" mass="27904">MIPEIKEIFEDYHKYRVKQQLLPFTVGAAVLLTLSITGGVFGYLLYQSEQNHRQTKAKMARYKSNLAIYKSYADSMKEVHGQCLEEAERLDDAYRAEARKNSDLVQSLSATRKQLHESKKETHRISKTADSILALYSNQRLAYHQLSQEHDAVCTDYQLSLHKQEETAALFARYKQSHPDNQGLALTPRQLYTVHPYHIAAAFLPIAALPISRHGRAMVYAVVAGFFTFFILLQRKSGHLKSMN</sequence>
<feature type="transmembrane region" description="Helical" evidence="1">
    <location>
        <begin position="191"/>
        <end position="211"/>
    </location>
</feature>
<feature type="transmembrane region" description="Helical" evidence="1">
    <location>
        <begin position="217"/>
        <end position="233"/>
    </location>
</feature>
<protein>
    <submittedName>
        <fullName evidence="2">Uncharacterized protein</fullName>
    </submittedName>
</protein>
<evidence type="ECO:0000313" key="2">
    <source>
        <dbReference type="EMBL" id="KGE85695.1"/>
    </source>
</evidence>
<keyword evidence="1" id="KW-0812">Transmembrane</keyword>
<keyword evidence="1" id="KW-1133">Transmembrane helix</keyword>
<feature type="transmembrane region" description="Helical" evidence="1">
    <location>
        <begin position="21"/>
        <end position="46"/>
    </location>
</feature>
<evidence type="ECO:0000256" key="1">
    <source>
        <dbReference type="SAM" id="Phobius"/>
    </source>
</evidence>
<dbReference type="AlphaFoldDB" id="A0A098S0M2"/>